<dbReference type="OrthoDB" id="346839at2759"/>
<evidence type="ECO:0000313" key="5">
    <source>
        <dbReference type="EMBL" id="ODN98135.1"/>
    </source>
</evidence>
<dbReference type="GO" id="GO:0003729">
    <property type="term" value="F:mRNA binding"/>
    <property type="evidence" value="ECO:0007669"/>
    <property type="project" value="TreeGrafter"/>
</dbReference>
<dbReference type="InterPro" id="IPR051229">
    <property type="entry name" value="ALYREF_mRNA_export"/>
</dbReference>
<dbReference type="InterPro" id="IPR025715">
    <property type="entry name" value="FoP_C"/>
</dbReference>
<dbReference type="SMART" id="SM01218">
    <property type="entry name" value="FoP_duplication"/>
    <property type="match status" value="1"/>
</dbReference>
<reference evidence="5 6" key="1">
    <citation type="submission" date="2016-06" db="EMBL/GenBank/DDBJ databases">
        <title>Evolution of pathogenesis and genome organization in the Tremellales.</title>
        <authorList>
            <person name="Cuomo C."/>
            <person name="Litvintseva A."/>
            <person name="Heitman J."/>
            <person name="Chen Y."/>
            <person name="Sun S."/>
            <person name="Springer D."/>
            <person name="Dromer F."/>
            <person name="Young S."/>
            <person name="Zeng Q."/>
            <person name="Chapman S."/>
            <person name="Gujja S."/>
            <person name="Saif S."/>
            <person name="Birren B."/>
        </authorList>
    </citation>
    <scope>NUCLEOTIDE SEQUENCE [LARGE SCALE GENOMIC DNA]</scope>
    <source>
        <strain evidence="5 6">CBS 6273</strain>
    </source>
</reference>
<dbReference type="Pfam" id="PF00076">
    <property type="entry name" value="RRM_1"/>
    <property type="match status" value="1"/>
</dbReference>
<feature type="compositionally biased region" description="Gly residues" evidence="3">
    <location>
        <begin position="36"/>
        <end position="47"/>
    </location>
</feature>
<evidence type="ECO:0000313" key="6">
    <source>
        <dbReference type="Proteomes" id="UP000095149"/>
    </source>
</evidence>
<dbReference type="SUPFAM" id="SSF54928">
    <property type="entry name" value="RNA-binding domain, RBD"/>
    <property type="match status" value="1"/>
</dbReference>
<feature type="domain" description="RRM" evidence="4">
    <location>
        <begin position="74"/>
        <end position="153"/>
    </location>
</feature>
<dbReference type="AlphaFoldDB" id="A0A1E3JBU7"/>
<dbReference type="SMART" id="SM00360">
    <property type="entry name" value="RRM"/>
    <property type="match status" value="1"/>
</dbReference>
<dbReference type="InterPro" id="IPR035979">
    <property type="entry name" value="RBD_domain_sf"/>
</dbReference>
<evidence type="ECO:0000256" key="3">
    <source>
        <dbReference type="SAM" id="MobiDB-lite"/>
    </source>
</evidence>
<feature type="region of interest" description="Disordered" evidence="3">
    <location>
        <begin position="1"/>
        <end position="47"/>
    </location>
</feature>
<dbReference type="Proteomes" id="UP000095149">
    <property type="component" value="Unassembled WGS sequence"/>
</dbReference>
<feature type="compositionally biased region" description="Basic and acidic residues" evidence="3">
    <location>
        <begin position="1"/>
        <end position="12"/>
    </location>
</feature>
<accession>A0A1E3JBU7</accession>
<feature type="region of interest" description="Disordered" evidence="3">
    <location>
        <begin position="166"/>
        <end position="221"/>
    </location>
</feature>
<dbReference type="PANTHER" id="PTHR19965:SF35">
    <property type="entry name" value="RNA ANNEALING PROTEIN YRA1"/>
    <property type="match status" value="1"/>
</dbReference>
<organism evidence="5 6">
    <name type="scientific">Cryptococcus amylolentus CBS 6273</name>
    <dbReference type="NCBI Taxonomy" id="1296118"/>
    <lineage>
        <taxon>Eukaryota</taxon>
        <taxon>Fungi</taxon>
        <taxon>Dikarya</taxon>
        <taxon>Basidiomycota</taxon>
        <taxon>Agaricomycotina</taxon>
        <taxon>Tremellomycetes</taxon>
        <taxon>Tremellales</taxon>
        <taxon>Cryptococcaceae</taxon>
        <taxon>Cryptococcus</taxon>
    </lineage>
</organism>
<protein>
    <recommendedName>
        <fullName evidence="4">RRM domain-containing protein</fullName>
    </recommendedName>
</protein>
<evidence type="ECO:0000256" key="2">
    <source>
        <dbReference type="PROSITE-ProRule" id="PRU00176"/>
    </source>
</evidence>
<dbReference type="GO" id="GO:0005634">
    <property type="term" value="C:nucleus"/>
    <property type="evidence" value="ECO:0007669"/>
    <property type="project" value="TreeGrafter"/>
</dbReference>
<dbReference type="InterPro" id="IPR012677">
    <property type="entry name" value="Nucleotide-bd_a/b_plait_sf"/>
</dbReference>
<comment type="caution">
    <text evidence="5">The sequence shown here is derived from an EMBL/GenBank/DDBJ whole genome shotgun (WGS) entry which is preliminary data.</text>
</comment>
<dbReference type="EMBL" id="MEKH01000013">
    <property type="protein sequence ID" value="ODN98135.1"/>
    <property type="molecule type" value="Genomic_DNA"/>
</dbReference>
<dbReference type="InterPro" id="IPR000504">
    <property type="entry name" value="RRM_dom"/>
</dbReference>
<name>A0A1E3JBU7_9TREE</name>
<dbReference type="Gene3D" id="3.30.70.330">
    <property type="match status" value="1"/>
</dbReference>
<dbReference type="PROSITE" id="PS50102">
    <property type="entry name" value="RRM"/>
    <property type="match status" value="1"/>
</dbReference>
<evidence type="ECO:0000256" key="1">
    <source>
        <dbReference type="ARBA" id="ARBA00022884"/>
    </source>
</evidence>
<sequence length="221" mass="23045">MASNMDIDKSLDEIIAAKPKPQRQQRQGGASRGRRGGAGGGAPAAAGAGGARARYASTVPKAAGAVPAGVPEVFKIIISNLPGDVTEAAVRDLIQSTVGPVKSVQMAYTAHGKGNGIATVVFKNKGDARKAHASYHNRMIDNQRPMKVELCVDLNAVQAPLANRVAPAAQGQQGQQGQGQQGQGQRRRAPGPNKPRPARPQKKTAEQLDAEMADYKQTTSA</sequence>
<dbReference type="PANTHER" id="PTHR19965">
    <property type="entry name" value="RNA AND EXPORT FACTOR BINDING PROTEIN"/>
    <property type="match status" value="1"/>
</dbReference>
<gene>
    <name evidence="5" type="ORF">I350_07778</name>
</gene>
<proteinExistence type="predicted"/>
<evidence type="ECO:0000259" key="4">
    <source>
        <dbReference type="PROSITE" id="PS50102"/>
    </source>
</evidence>
<keyword evidence="1 2" id="KW-0694">RNA-binding</keyword>